<sequence length="114" mass="13283">MDIEMFREYCLSLPGTTEEVKWEDNLCFMIEKKIFVMSSLTEGSLAMKCNPEEFEELVARDGIRQAWHLAKGQWIGLMDLEVMPAAELKRRIAESRQLVLSKLPKKVQEKYKAQ</sequence>
<accession>A0A521ES42</accession>
<keyword evidence="2" id="KW-1185">Reference proteome</keyword>
<dbReference type="SUPFAM" id="SSF142906">
    <property type="entry name" value="YjbR-like"/>
    <property type="match status" value="1"/>
</dbReference>
<dbReference type="Gene3D" id="3.90.1150.30">
    <property type="match status" value="1"/>
</dbReference>
<dbReference type="InterPro" id="IPR038056">
    <property type="entry name" value="YjbR-like_sf"/>
</dbReference>
<dbReference type="GO" id="GO:0003677">
    <property type="term" value="F:DNA binding"/>
    <property type="evidence" value="ECO:0007669"/>
    <property type="project" value="UniProtKB-KW"/>
</dbReference>
<dbReference type="EMBL" id="FXTN01000009">
    <property type="protein sequence ID" value="SMO86746.1"/>
    <property type="molecule type" value="Genomic_DNA"/>
</dbReference>
<reference evidence="1 2" key="1">
    <citation type="submission" date="2017-05" db="EMBL/GenBank/DDBJ databases">
        <authorList>
            <person name="Varghese N."/>
            <person name="Submissions S."/>
        </authorList>
    </citation>
    <scope>NUCLEOTIDE SEQUENCE [LARGE SCALE GENOMIC DNA]</scope>
    <source>
        <strain evidence="1 2">DSM 19036</strain>
    </source>
</reference>
<dbReference type="AlphaFoldDB" id="A0A521ES42"/>
<protein>
    <submittedName>
        <fullName evidence="1">Predicted DNA-binding protein, MmcQ/YjbR family</fullName>
    </submittedName>
</protein>
<organism evidence="1 2">
    <name type="scientific">Pedobacter westerhofensis</name>
    <dbReference type="NCBI Taxonomy" id="425512"/>
    <lineage>
        <taxon>Bacteria</taxon>
        <taxon>Pseudomonadati</taxon>
        <taxon>Bacteroidota</taxon>
        <taxon>Sphingobacteriia</taxon>
        <taxon>Sphingobacteriales</taxon>
        <taxon>Sphingobacteriaceae</taxon>
        <taxon>Pedobacter</taxon>
    </lineage>
</organism>
<evidence type="ECO:0000313" key="2">
    <source>
        <dbReference type="Proteomes" id="UP000320300"/>
    </source>
</evidence>
<dbReference type="PANTHER" id="PTHR35145">
    <property type="entry name" value="CYTOPLASMIC PROTEIN-RELATED"/>
    <property type="match status" value="1"/>
</dbReference>
<proteinExistence type="predicted"/>
<keyword evidence="1" id="KW-0238">DNA-binding</keyword>
<dbReference type="PANTHER" id="PTHR35145:SF1">
    <property type="entry name" value="CYTOPLASMIC PROTEIN"/>
    <property type="match status" value="1"/>
</dbReference>
<gene>
    <name evidence="1" type="ORF">SAMN06265348_10958</name>
</gene>
<dbReference type="InterPro" id="IPR058532">
    <property type="entry name" value="YjbR/MT2646/Rv2570-like"/>
</dbReference>
<evidence type="ECO:0000313" key="1">
    <source>
        <dbReference type="EMBL" id="SMO86746.1"/>
    </source>
</evidence>
<dbReference type="RefSeq" id="WP_185960522.1">
    <property type="nucleotide sequence ID" value="NZ_CBCSJO010000009.1"/>
</dbReference>
<dbReference type="Proteomes" id="UP000320300">
    <property type="component" value="Unassembled WGS sequence"/>
</dbReference>
<name>A0A521ES42_9SPHI</name>
<dbReference type="Pfam" id="PF04237">
    <property type="entry name" value="YjbR"/>
    <property type="match status" value="1"/>
</dbReference>
<dbReference type="InterPro" id="IPR007351">
    <property type="entry name" value="YjbR"/>
</dbReference>